<keyword evidence="2" id="KW-1185">Reference proteome</keyword>
<sequence length="468" mass="51026">MRDVVVLIPGIGGSVLARDGKELWAPTPGAVLRGVLSLGRSIKRLRLDGDDPAAADVDGVVATRVVPDLHIVPGLDWKIDGYTRFRKQLIERFGAVEGENYFEFPYDWRRDNRVAAAKLARSAHDWLRNWREKSGAADAKLVLIGHSMGGIVSRLYLEQLDGWKDTRRLITFGTPYSGSINALDFLANGFRKSWGPFDVDLSDLLRSFTSAYQLLPSYRCVAGSDGTWLNLDDASLDWSRTGVDAARLRDAVQLHRGLREQVNDRIAETGPGYEIRPVIGDFQPTRWAARLTDGRIEVLWARKAAGEDGGDGTVPKVSAIPHELMDGWRNASFVSQKHGSLQNDDPVLDHVGGVLRTAEFGGVDVFPAVKDPVALAVEDVTTDEPMVVRAKTADPAAALVATVEDLGRGVSTRHPLTEASDGWREVVLADVLPGDYRVTVSADTVHPVTDLVSVVDLDELARSAEGPG</sequence>
<gene>
    <name evidence="1" type="ORF">SAMN04244553_4046</name>
</gene>
<name>A0A285LQ89_9NOCA</name>
<proteinExistence type="predicted"/>
<organism evidence="1 2">
    <name type="scientific">Nocardia amikacinitolerans</name>
    <dbReference type="NCBI Taxonomy" id="756689"/>
    <lineage>
        <taxon>Bacteria</taxon>
        <taxon>Bacillati</taxon>
        <taxon>Actinomycetota</taxon>
        <taxon>Actinomycetes</taxon>
        <taxon>Mycobacteriales</taxon>
        <taxon>Nocardiaceae</taxon>
        <taxon>Nocardia</taxon>
    </lineage>
</organism>
<dbReference type="SUPFAM" id="SSF53474">
    <property type="entry name" value="alpha/beta-Hydrolases"/>
    <property type="match status" value="1"/>
</dbReference>
<dbReference type="InterPro" id="IPR003386">
    <property type="entry name" value="LACT/PDAT_acylTrfase"/>
</dbReference>
<dbReference type="Gene3D" id="3.40.50.1820">
    <property type="entry name" value="alpha/beta hydrolase"/>
    <property type="match status" value="1"/>
</dbReference>
<reference evidence="1 2" key="1">
    <citation type="submission" date="2017-09" db="EMBL/GenBank/DDBJ databases">
        <authorList>
            <person name="Ehlers B."/>
            <person name="Leendertz F.H."/>
        </authorList>
    </citation>
    <scope>NUCLEOTIDE SEQUENCE [LARGE SCALE GENOMIC DNA]</scope>
    <source>
        <strain evidence="1 2">DSM 45537</strain>
    </source>
</reference>
<accession>A0A285LQ89</accession>
<dbReference type="STRING" id="1379680.GCA_001612615_05214"/>
<dbReference type="EMBL" id="OBEG01000004">
    <property type="protein sequence ID" value="SNY87110.1"/>
    <property type="molecule type" value="Genomic_DNA"/>
</dbReference>
<dbReference type="RefSeq" id="WP_097246211.1">
    <property type="nucleotide sequence ID" value="NZ_OBEG01000004.1"/>
</dbReference>
<dbReference type="OrthoDB" id="8871309at2"/>
<dbReference type="GO" id="GO:0008374">
    <property type="term" value="F:O-acyltransferase activity"/>
    <property type="evidence" value="ECO:0007669"/>
    <property type="project" value="InterPro"/>
</dbReference>
<dbReference type="Pfam" id="PF02450">
    <property type="entry name" value="LCAT"/>
    <property type="match status" value="1"/>
</dbReference>
<evidence type="ECO:0000313" key="1">
    <source>
        <dbReference type="EMBL" id="SNY87110.1"/>
    </source>
</evidence>
<protein>
    <submittedName>
        <fullName evidence="1">Lecithin:cholesterol acyltransferase</fullName>
    </submittedName>
</protein>
<keyword evidence="1" id="KW-0808">Transferase</keyword>
<keyword evidence="1" id="KW-0012">Acyltransferase</keyword>
<dbReference type="GO" id="GO:0006629">
    <property type="term" value="P:lipid metabolic process"/>
    <property type="evidence" value="ECO:0007669"/>
    <property type="project" value="InterPro"/>
</dbReference>
<dbReference type="InterPro" id="IPR029058">
    <property type="entry name" value="AB_hydrolase_fold"/>
</dbReference>
<evidence type="ECO:0000313" key="2">
    <source>
        <dbReference type="Proteomes" id="UP000219565"/>
    </source>
</evidence>
<dbReference type="AlphaFoldDB" id="A0A285LQ89"/>
<dbReference type="PANTHER" id="PTHR11440">
    <property type="entry name" value="LECITHIN-CHOLESTEROL ACYLTRANSFERASE-RELATED"/>
    <property type="match status" value="1"/>
</dbReference>
<dbReference type="Proteomes" id="UP000219565">
    <property type="component" value="Unassembled WGS sequence"/>
</dbReference>